<proteinExistence type="predicted"/>
<evidence type="ECO:0000256" key="1">
    <source>
        <dbReference type="SAM" id="MobiDB-lite"/>
    </source>
</evidence>
<feature type="compositionally biased region" description="Basic and acidic residues" evidence="1">
    <location>
        <begin position="91"/>
        <end position="104"/>
    </location>
</feature>
<name>R7VAQ8_CAPTE</name>
<organism evidence="2">
    <name type="scientific">Capitella teleta</name>
    <name type="common">Polychaete worm</name>
    <dbReference type="NCBI Taxonomy" id="283909"/>
    <lineage>
        <taxon>Eukaryota</taxon>
        <taxon>Metazoa</taxon>
        <taxon>Spiralia</taxon>
        <taxon>Lophotrochozoa</taxon>
        <taxon>Annelida</taxon>
        <taxon>Polychaeta</taxon>
        <taxon>Sedentaria</taxon>
        <taxon>Scolecida</taxon>
        <taxon>Capitellidae</taxon>
        <taxon>Capitella</taxon>
    </lineage>
</organism>
<protein>
    <submittedName>
        <fullName evidence="2">Uncharacterized protein</fullName>
    </submittedName>
</protein>
<sequence>MLSAAATGPEEAAVEVRMFAHVNFEVIQSVGGVSTEGAAILAGAQVLGGHVTRAVAFVYKHRRTQNAAEFHDIATQDGHGTRALQRQHKNKLTEQQKTIGEESRRRRRRSRREPGSYICKQGRMLGLEVRSQQAFPGVRAFTRGAVMSDALVNRLNMTPTSSKLFKPLAAEAA</sequence>
<reference evidence="2" key="1">
    <citation type="journal article" date="2013" name="Nature">
        <title>Insights into bilaterian evolution from three spiralian genomes.</title>
        <authorList>
            <person name="Simakov O."/>
            <person name="Marletaz F."/>
            <person name="Cho S.J."/>
            <person name="Edsinger-Gonzales E."/>
            <person name="Havlak P."/>
            <person name="Hellsten U."/>
            <person name="Kuo D.H."/>
            <person name="Larsson T."/>
            <person name="Lv J."/>
            <person name="Arendt D."/>
            <person name="Savage R."/>
            <person name="Osoegawa K."/>
            <person name="de Jong P."/>
            <person name="Grimwood J."/>
            <person name="Chapman J.A."/>
            <person name="Shapiro H."/>
            <person name="Aerts A."/>
            <person name="Otillar R.P."/>
            <person name="Terry A.Y."/>
            <person name="Boore J.L."/>
            <person name="Grigoriev I.V."/>
            <person name="Lindberg D.R."/>
            <person name="Seaver E.C."/>
            <person name="Weisblat D.A."/>
            <person name="Putnam N.H."/>
            <person name="Rokhsar D.S."/>
        </authorList>
    </citation>
    <scope>NUCLEOTIDE SEQUENCE</scope>
    <source>
        <strain evidence="2">I ESC-2004</strain>
    </source>
</reference>
<dbReference type="InParanoid" id="R7VAQ8"/>
<gene>
    <name evidence="2" type="ORF">CAPTEDRAFT_210240</name>
</gene>
<dbReference type="EMBL" id="KB293465">
    <property type="protein sequence ID" value="ELU15933.1"/>
    <property type="molecule type" value="Genomic_DNA"/>
</dbReference>
<feature type="region of interest" description="Disordered" evidence="1">
    <location>
        <begin position="76"/>
        <end position="116"/>
    </location>
</feature>
<accession>R7VAQ8</accession>
<evidence type="ECO:0000313" key="2">
    <source>
        <dbReference type="EMBL" id="ELU15933.1"/>
    </source>
</evidence>
<dbReference type="AlphaFoldDB" id="R7VAQ8"/>